<accession>A0A9P6ZPL0</accession>
<dbReference type="InterPro" id="IPR040521">
    <property type="entry name" value="KDZ"/>
</dbReference>
<gene>
    <name evidence="1" type="ORF">EV702DRAFT_921350</name>
</gene>
<dbReference type="OrthoDB" id="2505969at2759"/>
<name>A0A9P6ZPL0_9AGAM</name>
<dbReference type="PANTHER" id="PTHR33096:SF1">
    <property type="entry name" value="CXC1-LIKE CYSTEINE CLUSTER ASSOCIATED WITH KDZ TRANSPOSASES DOMAIN-CONTAINING PROTEIN"/>
    <property type="match status" value="1"/>
</dbReference>
<sequence>RSRTQRHQRAHAAWQEQLPALVDDYLAWKHSHLRENPNDPAPHSIFHVTTVGISEYTPSIAIQQHVDEPANSSLLRIGLLGCSPLQPTVTIRLQCLELYRQIRRFQSSFSIQAFTKVLCTLHNVTYFQQLREQFSIAFDVYLNILRCVCLRIDQSLDRDHENWPMSGACPCCTFEQPNEPILIPRCLHCMDGNFSAKRLDGSGTSDPRIFRSRYFIPQADVEHFKDDM</sequence>
<proteinExistence type="predicted"/>
<dbReference type="AlphaFoldDB" id="A0A9P6ZPL0"/>
<feature type="non-terminal residue" evidence="1">
    <location>
        <position position="228"/>
    </location>
</feature>
<dbReference type="PANTHER" id="PTHR33096">
    <property type="entry name" value="CXC2 DOMAIN-CONTAINING PROTEIN"/>
    <property type="match status" value="1"/>
</dbReference>
<keyword evidence="2" id="KW-1185">Reference proteome</keyword>
<reference evidence="1" key="1">
    <citation type="journal article" date="2020" name="New Phytol.">
        <title>Comparative genomics reveals dynamic genome evolution in host specialist ectomycorrhizal fungi.</title>
        <authorList>
            <person name="Lofgren L.A."/>
            <person name="Nguyen N.H."/>
            <person name="Vilgalys R."/>
            <person name="Ruytinx J."/>
            <person name="Liao H.L."/>
            <person name="Branco S."/>
            <person name="Kuo A."/>
            <person name="LaButti K."/>
            <person name="Lipzen A."/>
            <person name="Andreopoulos W."/>
            <person name="Pangilinan J."/>
            <person name="Riley R."/>
            <person name="Hundley H."/>
            <person name="Na H."/>
            <person name="Barry K."/>
            <person name="Grigoriev I.V."/>
            <person name="Stajich J.E."/>
            <person name="Kennedy P.G."/>
        </authorList>
    </citation>
    <scope>NUCLEOTIDE SEQUENCE</scope>
    <source>
        <strain evidence="1">DOB743</strain>
    </source>
</reference>
<evidence type="ECO:0000313" key="2">
    <source>
        <dbReference type="Proteomes" id="UP000714275"/>
    </source>
</evidence>
<comment type="caution">
    <text evidence="1">The sequence shown here is derived from an EMBL/GenBank/DDBJ whole genome shotgun (WGS) entry which is preliminary data.</text>
</comment>
<protein>
    <submittedName>
        <fullName evidence="1">Uncharacterized protein</fullName>
    </submittedName>
</protein>
<feature type="non-terminal residue" evidence="1">
    <location>
        <position position="1"/>
    </location>
</feature>
<dbReference type="EMBL" id="JABBWD010000046">
    <property type="protein sequence ID" value="KAG1773753.1"/>
    <property type="molecule type" value="Genomic_DNA"/>
</dbReference>
<dbReference type="Proteomes" id="UP000714275">
    <property type="component" value="Unassembled WGS sequence"/>
</dbReference>
<evidence type="ECO:0000313" key="1">
    <source>
        <dbReference type="EMBL" id="KAG1773753.1"/>
    </source>
</evidence>
<organism evidence="1 2">
    <name type="scientific">Suillus placidus</name>
    <dbReference type="NCBI Taxonomy" id="48579"/>
    <lineage>
        <taxon>Eukaryota</taxon>
        <taxon>Fungi</taxon>
        <taxon>Dikarya</taxon>
        <taxon>Basidiomycota</taxon>
        <taxon>Agaricomycotina</taxon>
        <taxon>Agaricomycetes</taxon>
        <taxon>Agaricomycetidae</taxon>
        <taxon>Boletales</taxon>
        <taxon>Suillineae</taxon>
        <taxon>Suillaceae</taxon>
        <taxon>Suillus</taxon>
    </lineage>
</organism>
<dbReference type="Pfam" id="PF18758">
    <property type="entry name" value="KDZ"/>
    <property type="match status" value="1"/>
</dbReference>